<feature type="coiled-coil region" evidence="1">
    <location>
        <begin position="1072"/>
        <end position="1106"/>
    </location>
</feature>
<accession>A0ABD3Q3A1</accession>
<feature type="coiled-coil region" evidence="1">
    <location>
        <begin position="309"/>
        <end position="364"/>
    </location>
</feature>
<keyword evidence="4" id="KW-1185">Reference proteome</keyword>
<evidence type="ECO:0000313" key="4">
    <source>
        <dbReference type="Proteomes" id="UP001516023"/>
    </source>
</evidence>
<feature type="compositionally biased region" description="Basic and acidic residues" evidence="2">
    <location>
        <begin position="1557"/>
        <end position="1570"/>
    </location>
</feature>
<feature type="compositionally biased region" description="Polar residues" evidence="2">
    <location>
        <begin position="622"/>
        <end position="644"/>
    </location>
</feature>
<feature type="coiled-coil region" evidence="1">
    <location>
        <begin position="437"/>
        <end position="464"/>
    </location>
</feature>
<name>A0ABD3Q3A1_9STRA</name>
<proteinExistence type="predicted"/>
<dbReference type="Proteomes" id="UP001516023">
    <property type="component" value="Unassembled WGS sequence"/>
</dbReference>
<reference evidence="3 4" key="1">
    <citation type="journal article" date="2020" name="G3 (Bethesda)">
        <title>Improved Reference Genome for Cyclotella cryptica CCMP332, a Model for Cell Wall Morphogenesis, Salinity Adaptation, and Lipid Production in Diatoms (Bacillariophyta).</title>
        <authorList>
            <person name="Roberts W.R."/>
            <person name="Downey K.M."/>
            <person name="Ruck E.C."/>
            <person name="Traller J.C."/>
            <person name="Alverson A.J."/>
        </authorList>
    </citation>
    <scope>NUCLEOTIDE SEQUENCE [LARGE SCALE GENOMIC DNA]</scope>
    <source>
        <strain evidence="3 4">CCMP332</strain>
    </source>
</reference>
<sequence>MDSPCYSIDAEEELRELYSVLDEKERHIQDLEAELERRNSADFFVIQEENNRELEKYRDELIECRDTNADLTTQLTRLREENKELLNEKEQLNDDLIFHKSQIDAQRSQIAHHTKVSEDVKRQQNDGIRQLQRLELENQRLRATILELEENEDILVNEIETLVKEKSLHQERCDSLHAKCDSLYADLDEKGRINSDLLKEQKQLQCDLESEKAAHAESERRNDDCRLQIAKLNEQIDRGKEKQERILNGEEYELSIIELAKARNENQRLLSALNQCTKDKNQSERDLDSAIHALNESKLRVKEEVALAARKEKAVATELRGKLDKAEQKGNALLLRISDLENLIEDLHKQLDNSEARNSRYEEYHGLSEVVRHQKRLEADLRRRDYDLKRINEKLGTEIEKRTALAKAVELLKVQANLSPDFKFDDEELQSTLLREDNKLKSENAELSRQVDALEVERTKLLTHIRQQAIDISEKGTRFLGMDHQQMALVIEFATNLRNGRTDLPLNDKSKDLTAQITSLQSQIEVDKVTIQRLERENFCLTEERCPFSPLNYEGNAAMEKIREETGDPCTDEASKALSSSTPTIRDVAPMPSASDIRTMRLVQEFDSTTRDVAPLIASHLPESTQSPRRPNVQPTKQDDVVTSSNASAIEHKTFKENKNANESINESDDLALCRYHVEHFRHCSHMVKEENKKLRDMVSQLCNERDALSLLLVRNSGDVHYGDAEIDVADAENSNVTTLVSTTNCAQLEIRCKSLETELKRERQSRNGANMDDMKSEMMKRIMYLEQWKANAMTTIENQLKSIDSSVNKSCYVEALDELENLKLENILLMDRLSATEVSLLQYREIVKSFGCSVDEKEKVGTLKKQEETSSPSIVAPHERIQALSVENSSLFERLVAYQEREHFIKSKMNDAIAACSAIKSKYAGGMTASETANIRKDNDSLKLELSKAHRSVLEYKEMVDLSASQVSALMALKKEDPNEVTVMPMKAPRFMYPTTIELEQCESKLSEARSQILDLQISCRSLVCLVQRVTKNNWYSHSHIYEVIFGDELQQIPLLEVDTDGISISAASKLKTLSIALENLQTQVSQNENRLDQLRHEKELLQTKLSRFHSSDIFKNHNSHQNELFQQLLQTKAELFSVQRELRQTKDENQIFKTKVALLEKSNVRLENESANAELAHLANRLSMPNVALGALLSIRADDDTEREQQKMTTALKQTAQTTSQYLVDLSNLYSKYSALQANYMQFSRVCKQAQCLKEIIQEKNRLISVTKQKLAEAKQMNLKQIRPRQKYDLLDDSSSLGTISSIGNLTKSSPKRGVLESRLEDASRLIASKDKELELSSSKVQDLGTKLADMDESLRCLSKQLDDTIKQSELQQADISTLVTRLGEEESKIAEMESIALVQKQMLEGSCEENEKLKAKLTKVSKERKEADSTIKTLEADIERSKRLLSVARQGRARSENCLKEETEKAAKAQESITKMSDEVEELKTKLLAATEEKLAASKKARVAASKIKALSQECDQKTNEKLVNDLEKRVNVLNQTVSGLATQNSKLRGELTKLKREGENGGKRENNTGSVSRTRPGSRAICKDCKTMEERISSLEQSLSTEKKHCADSRHMLDMYQKRSFSLEQALQKYSQDESKYASPRSISSSSVNRCDAMKNESLDLSKENKRLREEIERIQTERAKELAEKNALEKENIRMAGQLEAFDLDFFEEIGNMTGSARKACFLTEQYNEAVRQLNELANGG</sequence>
<dbReference type="PANTHER" id="PTHR45615">
    <property type="entry name" value="MYOSIN HEAVY CHAIN, NON-MUSCLE"/>
    <property type="match status" value="1"/>
</dbReference>
<feature type="region of interest" description="Disordered" evidence="2">
    <location>
        <begin position="567"/>
        <end position="590"/>
    </location>
</feature>
<organism evidence="3 4">
    <name type="scientific">Cyclotella cryptica</name>
    <dbReference type="NCBI Taxonomy" id="29204"/>
    <lineage>
        <taxon>Eukaryota</taxon>
        <taxon>Sar</taxon>
        <taxon>Stramenopiles</taxon>
        <taxon>Ochrophyta</taxon>
        <taxon>Bacillariophyta</taxon>
        <taxon>Coscinodiscophyceae</taxon>
        <taxon>Thalassiosirophycidae</taxon>
        <taxon>Stephanodiscales</taxon>
        <taxon>Stephanodiscaceae</taxon>
        <taxon>Cyclotella</taxon>
    </lineage>
</organism>
<feature type="region of interest" description="Disordered" evidence="2">
    <location>
        <begin position="620"/>
        <end position="644"/>
    </location>
</feature>
<evidence type="ECO:0000256" key="1">
    <source>
        <dbReference type="SAM" id="Coils"/>
    </source>
</evidence>
<feature type="coiled-coil region" evidence="1">
    <location>
        <begin position="14"/>
        <end position="165"/>
    </location>
</feature>
<gene>
    <name evidence="3" type="ORF">HJC23_012838</name>
</gene>
<evidence type="ECO:0000256" key="2">
    <source>
        <dbReference type="SAM" id="MobiDB-lite"/>
    </source>
</evidence>
<protein>
    <submittedName>
        <fullName evidence="3">Uncharacterized protein</fullName>
    </submittedName>
</protein>
<evidence type="ECO:0000313" key="3">
    <source>
        <dbReference type="EMBL" id="KAL3794131.1"/>
    </source>
</evidence>
<comment type="caution">
    <text evidence="3">The sequence shown here is derived from an EMBL/GenBank/DDBJ whole genome shotgun (WGS) entry which is preliminary data.</text>
</comment>
<feature type="coiled-coil region" evidence="1">
    <location>
        <begin position="194"/>
        <end position="279"/>
    </location>
</feature>
<keyword evidence="1" id="KW-0175">Coiled coil</keyword>
<feature type="coiled-coil region" evidence="1">
    <location>
        <begin position="1655"/>
        <end position="1696"/>
    </location>
</feature>
<dbReference type="PANTHER" id="PTHR45615:SF80">
    <property type="entry name" value="GRIP DOMAIN-CONTAINING PROTEIN"/>
    <property type="match status" value="1"/>
</dbReference>
<feature type="coiled-coil region" evidence="1">
    <location>
        <begin position="1130"/>
        <end position="1183"/>
    </location>
</feature>
<feature type="region of interest" description="Disordered" evidence="2">
    <location>
        <begin position="1557"/>
        <end position="1581"/>
    </location>
</feature>
<dbReference type="EMBL" id="JABMIG020000083">
    <property type="protein sequence ID" value="KAL3794131.1"/>
    <property type="molecule type" value="Genomic_DNA"/>
</dbReference>